<dbReference type="EMBL" id="LBVC01000025">
    <property type="protein sequence ID" value="KKQ78319.1"/>
    <property type="molecule type" value="Genomic_DNA"/>
</dbReference>
<dbReference type="PANTHER" id="PTHR34504:SF2">
    <property type="entry name" value="UPF0150 PROTEIN SSL0259"/>
    <property type="match status" value="1"/>
</dbReference>
<dbReference type="SUPFAM" id="SSF143100">
    <property type="entry name" value="TTHA1013/TTHA0281-like"/>
    <property type="match status" value="1"/>
</dbReference>
<dbReference type="Pfam" id="PF15919">
    <property type="entry name" value="HicB_lk_antitox"/>
    <property type="match status" value="1"/>
</dbReference>
<dbReference type="InterPro" id="IPR035069">
    <property type="entry name" value="TTHA1013/TTHA0281-like"/>
</dbReference>
<dbReference type="PATRIC" id="fig|1618432.3.peg.388"/>
<gene>
    <name evidence="2" type="ORF">US99_C0025G0008</name>
</gene>
<name>A0A0G0MXC9_9BACT</name>
<organism evidence="2 3">
    <name type="scientific">Candidatus Daviesbacteria bacterium GW2011_GWF2_38_6</name>
    <dbReference type="NCBI Taxonomy" id="1618432"/>
    <lineage>
        <taxon>Bacteria</taxon>
        <taxon>Candidatus Daviesiibacteriota</taxon>
    </lineage>
</organism>
<dbReference type="InterPro" id="IPR031807">
    <property type="entry name" value="HicB-like"/>
</dbReference>
<sequence>MGAAGKEVYATLLTIILNLSQKSHAVAKNLWYTNSMIKKKLLKYTVIYTEEPEEGFTVTVPSLPGCVTYGKNLKEAEKMAKEAIELYLESLKAHEETIPEGNKSFIGSVDLEFPYANA</sequence>
<evidence type="ECO:0000313" key="3">
    <source>
        <dbReference type="Proteomes" id="UP000034324"/>
    </source>
</evidence>
<accession>A0A0G0MXC9</accession>
<feature type="domain" description="HicB-like antitoxin of toxin-antitoxin system" evidence="1">
    <location>
        <begin position="46"/>
        <end position="102"/>
    </location>
</feature>
<proteinExistence type="predicted"/>
<reference evidence="2 3" key="1">
    <citation type="journal article" date="2015" name="Nature">
        <title>rRNA introns, odd ribosomes, and small enigmatic genomes across a large radiation of phyla.</title>
        <authorList>
            <person name="Brown C.T."/>
            <person name="Hug L.A."/>
            <person name="Thomas B.C."/>
            <person name="Sharon I."/>
            <person name="Castelle C.J."/>
            <person name="Singh A."/>
            <person name="Wilkins M.J."/>
            <person name="Williams K.H."/>
            <person name="Banfield J.F."/>
        </authorList>
    </citation>
    <scope>NUCLEOTIDE SEQUENCE [LARGE SCALE GENOMIC DNA]</scope>
</reference>
<evidence type="ECO:0000313" key="2">
    <source>
        <dbReference type="EMBL" id="KKQ78319.1"/>
    </source>
</evidence>
<dbReference type="InterPro" id="IPR051404">
    <property type="entry name" value="TA_system_antitoxin"/>
</dbReference>
<comment type="caution">
    <text evidence="2">The sequence shown here is derived from an EMBL/GenBank/DDBJ whole genome shotgun (WGS) entry which is preliminary data.</text>
</comment>
<protein>
    <recommendedName>
        <fullName evidence="1">HicB-like antitoxin of toxin-antitoxin system domain-containing protein</fullName>
    </recommendedName>
</protein>
<dbReference type="PANTHER" id="PTHR34504">
    <property type="entry name" value="ANTITOXIN HICB"/>
    <property type="match status" value="1"/>
</dbReference>
<dbReference type="AlphaFoldDB" id="A0A0G0MXC9"/>
<dbReference type="Proteomes" id="UP000034324">
    <property type="component" value="Unassembled WGS sequence"/>
</dbReference>
<dbReference type="Gene3D" id="3.30.160.250">
    <property type="match status" value="1"/>
</dbReference>
<evidence type="ECO:0000259" key="1">
    <source>
        <dbReference type="Pfam" id="PF15919"/>
    </source>
</evidence>